<protein>
    <recommendedName>
        <fullName evidence="1">Lipid II flippase Amj</fullName>
    </recommendedName>
</protein>
<dbReference type="InterPro" id="IPR021260">
    <property type="entry name" value="Amj"/>
</dbReference>
<feature type="transmembrane region" description="Helical" evidence="1">
    <location>
        <begin position="77"/>
        <end position="102"/>
    </location>
</feature>
<keyword evidence="1" id="KW-1003">Cell membrane</keyword>
<sequence>MLDVDLGRLLLVCIATFIIQFIDTLSYSIRPSGVRTGKIAIALSLFNILALISRLSNMIQTPFLGSIVDIAIKEHKVASLAIVFRLVILSATVATILGILFIPSFVRIFSKAINRLDVAGSVPRLILDSMSIRRIKDLSQNIVRPRIDMIQNTRNANIPKGFLIFNVLITAIYTVGMLSAIYAGALLPQFRLTASSLSGIINGIATILLAVVVDPIAAMVTDQALHGKRTLKDVNAMVIYLVGGKLLGTILGQIIFVPAAEFIVFIAKLIV</sequence>
<feature type="transmembrane region" description="Helical" evidence="1">
    <location>
        <begin position="39"/>
        <end position="57"/>
    </location>
</feature>
<dbReference type="UniPathway" id="UPA00219"/>
<keyword evidence="1" id="KW-0573">Peptidoglycan synthesis</keyword>
<feature type="transmembrane region" description="Helical" evidence="1">
    <location>
        <begin position="197"/>
        <end position="217"/>
    </location>
</feature>
<name>A0A1M5A8Z6_9THEO</name>
<comment type="subcellular location">
    <subcellularLocation>
        <location evidence="1">Cell membrane</location>
        <topology evidence="1">Multi-pass membrane protein</topology>
    </subcellularLocation>
</comment>
<dbReference type="GO" id="GO:0005886">
    <property type="term" value="C:plasma membrane"/>
    <property type="evidence" value="ECO:0007669"/>
    <property type="project" value="UniProtKB-SubCell"/>
</dbReference>
<keyword evidence="1" id="KW-0813">Transport</keyword>
<keyword evidence="1" id="KW-0133">Cell shape</keyword>
<evidence type="ECO:0000256" key="1">
    <source>
        <dbReference type="HAMAP-Rule" id="MF_02077"/>
    </source>
</evidence>
<dbReference type="GO" id="GO:0008360">
    <property type="term" value="P:regulation of cell shape"/>
    <property type="evidence" value="ECO:0007669"/>
    <property type="project" value="UniProtKB-KW"/>
</dbReference>
<dbReference type="Pfam" id="PF10997">
    <property type="entry name" value="Amj"/>
    <property type="match status" value="1"/>
</dbReference>
<keyword evidence="3" id="KW-1185">Reference proteome</keyword>
<evidence type="ECO:0000313" key="2">
    <source>
        <dbReference type="EMBL" id="SHF26625.1"/>
    </source>
</evidence>
<comment type="similarity">
    <text evidence="1">Belongs to the Amj family.</text>
</comment>
<keyword evidence="1" id="KW-0961">Cell wall biogenesis/degradation</keyword>
<accession>A0A1M5A8Z6</accession>
<feature type="transmembrane region" description="Helical" evidence="1">
    <location>
        <begin position="238"/>
        <end position="267"/>
    </location>
</feature>
<evidence type="ECO:0000313" key="3">
    <source>
        <dbReference type="Proteomes" id="UP000184088"/>
    </source>
</evidence>
<dbReference type="HAMAP" id="MF_02077">
    <property type="entry name" value="Amj_flippase"/>
    <property type="match status" value="1"/>
</dbReference>
<gene>
    <name evidence="1" type="primary">amj</name>
    <name evidence="2" type="ORF">SAMN02746089_01587</name>
</gene>
<dbReference type="GO" id="GO:0009252">
    <property type="term" value="P:peptidoglycan biosynthetic process"/>
    <property type="evidence" value="ECO:0007669"/>
    <property type="project" value="UniProtKB-UniRule"/>
</dbReference>
<reference evidence="2 3" key="1">
    <citation type="submission" date="2016-11" db="EMBL/GenBank/DDBJ databases">
        <authorList>
            <person name="Jaros S."/>
            <person name="Januszkiewicz K."/>
            <person name="Wedrychowicz H."/>
        </authorList>
    </citation>
    <scope>NUCLEOTIDE SEQUENCE [LARGE SCALE GENOMIC DNA]</scope>
    <source>
        <strain evidence="2 3">DSM 17918</strain>
    </source>
</reference>
<dbReference type="EMBL" id="FQVH01000016">
    <property type="protein sequence ID" value="SHF26625.1"/>
    <property type="molecule type" value="Genomic_DNA"/>
</dbReference>
<proteinExistence type="inferred from homology"/>
<comment type="pathway">
    <text evidence="1">Cell wall biogenesis; peptidoglycan biosynthesis.</text>
</comment>
<dbReference type="GO" id="GO:0015648">
    <property type="term" value="F:lipid-linked peptidoglycan transporter activity"/>
    <property type="evidence" value="ECO:0007669"/>
    <property type="project" value="UniProtKB-UniRule"/>
</dbReference>
<dbReference type="OrthoDB" id="7888986at2"/>
<dbReference type="Proteomes" id="UP000184088">
    <property type="component" value="Unassembled WGS sequence"/>
</dbReference>
<dbReference type="AlphaFoldDB" id="A0A1M5A8Z6"/>
<feature type="transmembrane region" description="Helical" evidence="1">
    <location>
        <begin position="162"/>
        <end position="185"/>
    </location>
</feature>
<organism evidence="2 3">
    <name type="scientific">Caldanaerobius fijiensis DSM 17918</name>
    <dbReference type="NCBI Taxonomy" id="1121256"/>
    <lineage>
        <taxon>Bacteria</taxon>
        <taxon>Bacillati</taxon>
        <taxon>Bacillota</taxon>
        <taxon>Clostridia</taxon>
        <taxon>Thermoanaerobacterales</taxon>
        <taxon>Thermoanaerobacteraceae</taxon>
        <taxon>Caldanaerobius</taxon>
    </lineage>
</organism>
<keyword evidence="1" id="KW-1133">Transmembrane helix</keyword>
<dbReference type="STRING" id="1121256.SAMN02746089_01587"/>
<dbReference type="GO" id="GO:0071555">
    <property type="term" value="P:cell wall organization"/>
    <property type="evidence" value="ECO:0007669"/>
    <property type="project" value="UniProtKB-KW"/>
</dbReference>
<dbReference type="RefSeq" id="WP_073343699.1">
    <property type="nucleotide sequence ID" value="NZ_FQVH01000016.1"/>
</dbReference>
<keyword evidence="1" id="KW-0812">Transmembrane</keyword>
<feature type="transmembrane region" description="Helical" evidence="1">
    <location>
        <begin position="6"/>
        <end position="27"/>
    </location>
</feature>
<comment type="function">
    <text evidence="1">Involved in peptidoglycan biosynthesis. Transports lipid-linked peptidoglycan precursors from the inner to the outer leaflet of the cytoplasmic membrane.</text>
</comment>
<keyword evidence="1" id="KW-0472">Membrane</keyword>